<keyword evidence="1" id="KW-0547">Nucleotide-binding</keyword>
<dbReference type="AlphaFoldDB" id="A0A6C1B9E3"/>
<evidence type="ECO:0000259" key="5">
    <source>
        <dbReference type="SMART" id="SM00382"/>
    </source>
</evidence>
<keyword evidence="2" id="KW-0067">ATP-binding</keyword>
<keyword evidence="7" id="KW-1185">Reference proteome</keyword>
<evidence type="ECO:0000256" key="3">
    <source>
        <dbReference type="ARBA" id="ARBA00038088"/>
    </source>
</evidence>
<dbReference type="InterPro" id="IPR003593">
    <property type="entry name" value="AAA+_ATPase"/>
</dbReference>
<dbReference type="EMBL" id="CP048836">
    <property type="protein sequence ID" value="QID19599.1"/>
    <property type="molecule type" value="Genomic_DNA"/>
</dbReference>
<dbReference type="InterPro" id="IPR003959">
    <property type="entry name" value="ATPase_AAA_core"/>
</dbReference>
<accession>A0A6C1B9E3</accession>
<dbReference type="SMART" id="SM00382">
    <property type="entry name" value="AAA"/>
    <property type="match status" value="1"/>
</dbReference>
<gene>
    <name evidence="6" type="ORF">G3580_19440</name>
</gene>
<organism evidence="6 7">
    <name type="scientific">Nitrogeniibacter mangrovi</name>
    <dbReference type="NCBI Taxonomy" id="2016596"/>
    <lineage>
        <taxon>Bacteria</taxon>
        <taxon>Pseudomonadati</taxon>
        <taxon>Pseudomonadota</taxon>
        <taxon>Betaproteobacteria</taxon>
        <taxon>Rhodocyclales</taxon>
        <taxon>Zoogloeaceae</taxon>
        <taxon>Nitrogeniibacter</taxon>
    </lineage>
</organism>
<dbReference type="PANTHER" id="PTHR42960:SF1">
    <property type="entry name" value="YCF46 PROTEIN"/>
    <property type="match status" value="1"/>
</dbReference>
<reference evidence="6 7" key="1">
    <citation type="submission" date="2020-02" db="EMBL/GenBank/DDBJ databases">
        <title>Nitrogenibacter mangrovi gen. nov., sp. nov. isolated from mangrove sediment, a denitrifying betaproteobacterium.</title>
        <authorList>
            <person name="Liao H."/>
            <person name="Tian Y."/>
        </authorList>
    </citation>
    <scope>NUCLEOTIDE SEQUENCE [LARGE SCALE GENOMIC DNA]</scope>
    <source>
        <strain evidence="6 7">M9-3-2</strain>
    </source>
</reference>
<evidence type="ECO:0000313" key="6">
    <source>
        <dbReference type="EMBL" id="QID19599.1"/>
    </source>
</evidence>
<protein>
    <recommendedName>
        <fullName evidence="4">Uncharacterized AAA domain-containing protein ycf46</fullName>
    </recommendedName>
</protein>
<dbReference type="Pfam" id="PF17862">
    <property type="entry name" value="AAA_lid_3"/>
    <property type="match status" value="1"/>
</dbReference>
<dbReference type="RefSeq" id="WP_173768370.1">
    <property type="nucleotide sequence ID" value="NZ_CP048836.1"/>
</dbReference>
<dbReference type="PANTHER" id="PTHR42960">
    <property type="entry name" value="YCF46 PROTEIN"/>
    <property type="match status" value="1"/>
</dbReference>
<dbReference type="InterPro" id="IPR052381">
    <property type="entry name" value="AAA_domain_protein"/>
</dbReference>
<dbReference type="InterPro" id="IPR041569">
    <property type="entry name" value="AAA_lid_3"/>
</dbReference>
<feature type="domain" description="AAA+ ATPase" evidence="5">
    <location>
        <begin position="289"/>
        <end position="424"/>
    </location>
</feature>
<dbReference type="Pfam" id="PF00004">
    <property type="entry name" value="AAA"/>
    <property type="match status" value="1"/>
</dbReference>
<proteinExistence type="inferred from homology"/>
<evidence type="ECO:0000256" key="1">
    <source>
        <dbReference type="ARBA" id="ARBA00022741"/>
    </source>
</evidence>
<dbReference type="GO" id="GO:0005524">
    <property type="term" value="F:ATP binding"/>
    <property type="evidence" value="ECO:0007669"/>
    <property type="project" value="UniProtKB-KW"/>
</dbReference>
<dbReference type="SUPFAM" id="SSF52540">
    <property type="entry name" value="P-loop containing nucleoside triphosphate hydrolases"/>
    <property type="match status" value="1"/>
</dbReference>
<dbReference type="Gene3D" id="1.10.8.60">
    <property type="match status" value="1"/>
</dbReference>
<dbReference type="KEGG" id="azq:G3580_19440"/>
<dbReference type="Gene3D" id="3.40.50.300">
    <property type="entry name" value="P-loop containing nucleotide triphosphate hydrolases"/>
    <property type="match status" value="1"/>
</dbReference>
<dbReference type="GO" id="GO:0016887">
    <property type="term" value="F:ATP hydrolysis activity"/>
    <property type="evidence" value="ECO:0007669"/>
    <property type="project" value="InterPro"/>
</dbReference>
<evidence type="ECO:0000313" key="7">
    <source>
        <dbReference type="Proteomes" id="UP000501991"/>
    </source>
</evidence>
<comment type="similarity">
    <text evidence="3">Belongs to the AAA ATPase family. Highly divergent.</text>
</comment>
<dbReference type="InterPro" id="IPR027417">
    <property type="entry name" value="P-loop_NTPase"/>
</dbReference>
<dbReference type="Proteomes" id="UP000501991">
    <property type="component" value="Chromosome"/>
</dbReference>
<sequence length="519" mass="57117">MPDFRELSALVRSRMPLVCIETVEEPKVLRLLERLAREDNLDLHLWSVADGLAQTNFRYGPSHGVNTLFGTVEAAPTEIGRTDGHRRPVPDTGRLEAALHHIDKDAGRGLFVLLDPHPFLDDPVVVRLMREIVLDHPTAERTLVLVAPHLPLARELARHAAHMSLNIPDMDAVRKLFSDELALYRHQQGTGVRGDQGTANALLHQVVGLPEEDVRRLIRNAIRDDGRITPEDLGRVARYKQDMLGGTALDVELSPLGPEDIGGLAQLKRWLATRRPIFTGARSAPGLPTPKGVLLLGVQGAGKSLAAKVIAGSWQVPLLRLDVASLYDKYTGESERKLREALRTAEAMAPAVLWIDEIEKALASGSAEGDGGVSTRLLGHMLTWMAEHGARLFIVATANDVSTLPPELLRKGRFDEIFFVDLPSPEVREDILAIHLRRRELDPARFDLDALAVVTDGFSGAELEQLVVAGLYEALADHQPLDTQRLVSEAARTRPLSQVMADKVDALRRWAADRCVPAD</sequence>
<evidence type="ECO:0000256" key="2">
    <source>
        <dbReference type="ARBA" id="ARBA00022840"/>
    </source>
</evidence>
<name>A0A6C1B9E3_9RHOO</name>
<evidence type="ECO:0000256" key="4">
    <source>
        <dbReference type="ARBA" id="ARBA00040480"/>
    </source>
</evidence>